<dbReference type="GO" id="GO:0003676">
    <property type="term" value="F:nucleic acid binding"/>
    <property type="evidence" value="ECO:0007669"/>
    <property type="project" value="InterPro"/>
</dbReference>
<dbReference type="Gene3D" id="3.30.420.10">
    <property type="entry name" value="Ribonuclease H-like superfamily/Ribonuclease H"/>
    <property type="match status" value="1"/>
</dbReference>
<keyword evidence="3" id="KW-1185">Reference proteome</keyword>
<dbReference type="PANTHER" id="PTHR30231:SF37">
    <property type="entry name" value="EXODEOXYRIBONUCLEASE 10"/>
    <property type="match status" value="1"/>
</dbReference>
<organism evidence="2 3">
    <name type="scientific">Rhizobium phage RHph_Y65</name>
    <dbReference type="NCBI Taxonomy" id="2509785"/>
    <lineage>
        <taxon>Viruses</taxon>
        <taxon>Duplodnaviria</taxon>
        <taxon>Heunggongvirae</taxon>
        <taxon>Uroviricota</taxon>
        <taxon>Caudoviricetes</taxon>
        <taxon>Kleczkowskaviridae</taxon>
        <taxon>Cuauhnahuacvirus</taxon>
        <taxon>Cuauhnahuacvirus Y65</taxon>
    </lineage>
</organism>
<proteinExistence type="predicted"/>
<dbReference type="InterPro" id="IPR013520">
    <property type="entry name" value="Ribonucl_H"/>
</dbReference>
<dbReference type="EMBL" id="MN988525">
    <property type="protein sequence ID" value="QIG72793.1"/>
    <property type="molecule type" value="Genomic_DNA"/>
</dbReference>
<accession>A0A7S5R875</accession>
<evidence type="ECO:0000313" key="2">
    <source>
        <dbReference type="EMBL" id="QIG72793.1"/>
    </source>
</evidence>
<sequence length="289" mass="33423">MNLESMKAALEESGKYMILDVYKYQDKYNENIDNRPLRLVSVIDTETTGLDSKKDSIINLGIVNIEVDDDGNIYRVVEGYNGFEQPRYPIPPHITDITGITDDLVKGHKFDYDKVNKMLDASDLVIAHNAGFDRPFVDDKFTSSKEKIWACSLEDVPWKAYNFGSKRLIDIAIHFGFYYNAHRAISDVMALVHILSKKLDGTTMMSHMLDSISKSYVMIYALEAPFETKDLLKAKRYKWDFVRKSWYKIVPTSVSMFEKEFLEREIYDGSPRYQITPLPRNTVYSTLVK</sequence>
<dbReference type="FunFam" id="3.30.420.10:FF:000045">
    <property type="entry name" value="3'-5' exonuclease DinG"/>
    <property type="match status" value="1"/>
</dbReference>
<evidence type="ECO:0000259" key="1">
    <source>
        <dbReference type="SMART" id="SM00479"/>
    </source>
</evidence>
<dbReference type="NCBIfam" id="NF006615">
    <property type="entry name" value="PRK09182.1"/>
    <property type="match status" value="1"/>
</dbReference>
<reference evidence="2 3" key="1">
    <citation type="submission" date="2020-01" db="EMBL/GenBank/DDBJ databases">
        <title>Patterns of diversity and host range of bacteriophage communities associated with bean-nodulatin bacteria.</title>
        <authorList>
            <person name="Vann Cauwenberghe J."/>
            <person name="Santamaria R.I."/>
            <person name="Bustos P."/>
            <person name="Juarez S."/>
            <person name="Gonzalez V."/>
        </authorList>
    </citation>
    <scope>NUCLEOTIDE SEQUENCE [LARGE SCALE GENOMIC DNA]</scope>
    <source>
        <strain evidence="3">RHph</strain>
    </source>
</reference>
<dbReference type="CDD" id="cd06127">
    <property type="entry name" value="DEDDh"/>
    <property type="match status" value="1"/>
</dbReference>
<feature type="domain" description="Exonuclease" evidence="1">
    <location>
        <begin position="39"/>
        <end position="204"/>
    </location>
</feature>
<dbReference type="GO" id="GO:0003887">
    <property type="term" value="F:DNA-directed DNA polymerase activity"/>
    <property type="evidence" value="ECO:0007669"/>
    <property type="project" value="UniProtKB-EC"/>
</dbReference>
<dbReference type="PANTHER" id="PTHR30231">
    <property type="entry name" value="DNA POLYMERASE III SUBUNIT EPSILON"/>
    <property type="match status" value="1"/>
</dbReference>
<dbReference type="GO" id="GO:0008408">
    <property type="term" value="F:3'-5' exonuclease activity"/>
    <property type="evidence" value="ECO:0007669"/>
    <property type="project" value="TreeGrafter"/>
</dbReference>
<dbReference type="EC" id="2.7.7.7" evidence="2"/>
<dbReference type="InterPro" id="IPR036397">
    <property type="entry name" value="RNaseH_sf"/>
</dbReference>
<dbReference type="Proteomes" id="UP000655883">
    <property type="component" value="Segment"/>
</dbReference>
<keyword evidence="2" id="KW-0548">Nucleotidyltransferase</keyword>
<dbReference type="GO" id="GO:0045004">
    <property type="term" value="P:DNA replication proofreading"/>
    <property type="evidence" value="ECO:0007669"/>
    <property type="project" value="TreeGrafter"/>
</dbReference>
<dbReference type="SUPFAM" id="SSF53098">
    <property type="entry name" value="Ribonuclease H-like"/>
    <property type="match status" value="1"/>
</dbReference>
<name>A0A7S5R875_9CAUD</name>
<dbReference type="Pfam" id="PF00929">
    <property type="entry name" value="RNase_T"/>
    <property type="match status" value="1"/>
</dbReference>
<gene>
    <name evidence="2" type="ORF">EVB97_235</name>
</gene>
<protein>
    <submittedName>
        <fullName evidence="2">Putative DNA polymerase III epsilon subunit protein</fullName>
        <ecNumber evidence="2">2.7.7.7</ecNumber>
    </submittedName>
</protein>
<dbReference type="InterPro" id="IPR012337">
    <property type="entry name" value="RNaseH-like_sf"/>
</dbReference>
<dbReference type="SMART" id="SM00479">
    <property type="entry name" value="EXOIII"/>
    <property type="match status" value="1"/>
</dbReference>
<evidence type="ECO:0000313" key="3">
    <source>
        <dbReference type="Proteomes" id="UP000655883"/>
    </source>
</evidence>
<keyword evidence="2" id="KW-0808">Transferase</keyword>